<dbReference type="PANTHER" id="PTHR48066">
    <property type="entry name" value="CARNOSINE SYNTHASE 1"/>
    <property type="match status" value="1"/>
</dbReference>
<dbReference type="GO" id="GO:0047730">
    <property type="term" value="F:carnosine synthase activity"/>
    <property type="evidence" value="ECO:0007669"/>
    <property type="project" value="InterPro"/>
</dbReference>
<dbReference type="InParanoid" id="K1QK93"/>
<dbReference type="InterPro" id="IPR031046">
    <property type="entry name" value="CARNS1"/>
</dbReference>
<dbReference type="GO" id="GO:0016887">
    <property type="term" value="F:ATP hydrolysis activity"/>
    <property type="evidence" value="ECO:0007669"/>
    <property type="project" value="InterPro"/>
</dbReference>
<dbReference type="Gene3D" id="3.30.470.20">
    <property type="entry name" value="ATP-grasp fold, B domain"/>
    <property type="match status" value="1"/>
</dbReference>
<dbReference type="HOGENOM" id="CLU_869452_0_0_1"/>
<dbReference type="PANTHER" id="PTHR48066:SF1">
    <property type="entry name" value="CARNOSINE SYNTHASE 1"/>
    <property type="match status" value="1"/>
</dbReference>
<accession>K1QK93</accession>
<dbReference type="Pfam" id="PF13535">
    <property type="entry name" value="ATP-grasp_4"/>
    <property type="match status" value="1"/>
</dbReference>
<sequence length="320" mass="35494">MDPDIAGLSVGPLLQTMCERSQKYVMSGKFIVILVDCLPNHKIPDIATYLEYDFNEYTQDETHAKNIVQMLLEQGTDLDGCCTFREDCVPLKARVSDILGLHGVGLKGAMIAKKKSSTQNTLCDSAADNGSAYMYAERCHHIENEGDLESAEKTVEFPAIIKIEYGSSAVGAKLVRDMKEAKEHLRSQKEKLICEKDHPGIGLRYDKSMLVMKYLEGTEHDIDVVLFNRKLVAAFVSDNAPTKKGFFTETAACMPSCLPNNKIEQLITAAYQCCTEIGLVSGVFNVEMKMTPTGPKLIEINALMGDIISETGSRRFMVWI</sequence>
<dbReference type="GO" id="GO:0035499">
    <property type="term" value="P:carnosine biosynthetic process"/>
    <property type="evidence" value="ECO:0007669"/>
    <property type="project" value="InterPro"/>
</dbReference>
<dbReference type="EMBL" id="JH816257">
    <property type="protein sequence ID" value="EKC34238.1"/>
    <property type="molecule type" value="Genomic_DNA"/>
</dbReference>
<proteinExistence type="predicted"/>
<dbReference type="AlphaFoldDB" id="K1QK93"/>
<evidence type="ECO:0000313" key="1">
    <source>
        <dbReference type="EMBL" id="EKC34238.1"/>
    </source>
</evidence>
<protein>
    <submittedName>
        <fullName evidence="1">ATP-grasp domain-containing protein 1</fullName>
    </submittedName>
</protein>
<organism evidence="1">
    <name type="scientific">Magallana gigas</name>
    <name type="common">Pacific oyster</name>
    <name type="synonym">Crassostrea gigas</name>
    <dbReference type="NCBI Taxonomy" id="29159"/>
    <lineage>
        <taxon>Eukaryota</taxon>
        <taxon>Metazoa</taxon>
        <taxon>Spiralia</taxon>
        <taxon>Lophotrochozoa</taxon>
        <taxon>Mollusca</taxon>
        <taxon>Bivalvia</taxon>
        <taxon>Autobranchia</taxon>
        <taxon>Pteriomorphia</taxon>
        <taxon>Ostreida</taxon>
        <taxon>Ostreoidea</taxon>
        <taxon>Ostreidae</taxon>
        <taxon>Magallana</taxon>
    </lineage>
</organism>
<gene>
    <name evidence="1" type="ORF">CGI_10014183</name>
</gene>
<dbReference type="SUPFAM" id="SSF56059">
    <property type="entry name" value="Glutathione synthetase ATP-binding domain-like"/>
    <property type="match status" value="1"/>
</dbReference>
<name>K1QK93_MAGGI</name>
<reference evidence="1" key="1">
    <citation type="journal article" date="2012" name="Nature">
        <title>The oyster genome reveals stress adaptation and complexity of shell formation.</title>
        <authorList>
            <person name="Zhang G."/>
            <person name="Fang X."/>
            <person name="Guo X."/>
            <person name="Li L."/>
            <person name="Luo R."/>
            <person name="Xu F."/>
            <person name="Yang P."/>
            <person name="Zhang L."/>
            <person name="Wang X."/>
            <person name="Qi H."/>
            <person name="Xiong Z."/>
            <person name="Que H."/>
            <person name="Xie Y."/>
            <person name="Holland P.W."/>
            <person name="Paps J."/>
            <person name="Zhu Y."/>
            <person name="Wu F."/>
            <person name="Chen Y."/>
            <person name="Wang J."/>
            <person name="Peng C."/>
            <person name="Meng J."/>
            <person name="Yang L."/>
            <person name="Liu J."/>
            <person name="Wen B."/>
            <person name="Zhang N."/>
            <person name="Huang Z."/>
            <person name="Zhu Q."/>
            <person name="Feng Y."/>
            <person name="Mount A."/>
            <person name="Hedgecock D."/>
            <person name="Xu Z."/>
            <person name="Liu Y."/>
            <person name="Domazet-Loso T."/>
            <person name="Du Y."/>
            <person name="Sun X."/>
            <person name="Zhang S."/>
            <person name="Liu B."/>
            <person name="Cheng P."/>
            <person name="Jiang X."/>
            <person name="Li J."/>
            <person name="Fan D."/>
            <person name="Wang W."/>
            <person name="Fu W."/>
            <person name="Wang T."/>
            <person name="Wang B."/>
            <person name="Zhang J."/>
            <person name="Peng Z."/>
            <person name="Li Y."/>
            <person name="Li N."/>
            <person name="Wang J."/>
            <person name="Chen M."/>
            <person name="He Y."/>
            <person name="Tan F."/>
            <person name="Song X."/>
            <person name="Zheng Q."/>
            <person name="Huang R."/>
            <person name="Yang H."/>
            <person name="Du X."/>
            <person name="Chen L."/>
            <person name="Yang M."/>
            <person name="Gaffney P.M."/>
            <person name="Wang S."/>
            <person name="Luo L."/>
            <person name="She Z."/>
            <person name="Ming Y."/>
            <person name="Huang W."/>
            <person name="Zhang S."/>
            <person name="Huang B."/>
            <person name="Zhang Y."/>
            <person name="Qu T."/>
            <person name="Ni P."/>
            <person name="Miao G."/>
            <person name="Wang J."/>
            <person name="Wang Q."/>
            <person name="Steinberg C.E."/>
            <person name="Wang H."/>
            <person name="Li N."/>
            <person name="Qian L."/>
            <person name="Zhang G."/>
            <person name="Li Y."/>
            <person name="Yang H."/>
            <person name="Liu X."/>
            <person name="Wang J."/>
            <person name="Yin Y."/>
            <person name="Wang J."/>
        </authorList>
    </citation>
    <scope>NUCLEOTIDE SEQUENCE [LARGE SCALE GENOMIC DNA]</scope>
    <source>
        <strain evidence="1">05x7-T-G4-1.051#20</strain>
    </source>
</reference>